<proteinExistence type="predicted"/>
<sequence>MFPFSLYSIILSISPPPQARQPPILRKLFRGIHQDHPQGPSIHTHTPPQPTLKITAKILTGHITCKFPALTGDKLPSPITDSLYISYHICKYYPHRLPPAHESVIRSIMMQLHKIYPLPLSVPSEDIGNKIPCEASEELLATDTSPAYRQALGFKRELYVYVCVCPFCITCRA</sequence>
<accession>A0A0A1UUB8</accession>
<evidence type="ECO:0000313" key="1">
    <source>
        <dbReference type="EMBL" id="EXV00655.1"/>
    </source>
</evidence>
<name>A0A0A1UUB8_9HYPO</name>
<organism evidence="1 2">
    <name type="scientific">Metarhizium robertsii</name>
    <dbReference type="NCBI Taxonomy" id="568076"/>
    <lineage>
        <taxon>Eukaryota</taxon>
        <taxon>Fungi</taxon>
        <taxon>Dikarya</taxon>
        <taxon>Ascomycota</taxon>
        <taxon>Pezizomycotina</taxon>
        <taxon>Sordariomycetes</taxon>
        <taxon>Hypocreomycetidae</taxon>
        <taxon>Hypocreales</taxon>
        <taxon>Clavicipitaceae</taxon>
        <taxon>Metarhizium</taxon>
    </lineage>
</organism>
<dbReference type="AlphaFoldDB" id="A0A0A1UUB8"/>
<dbReference type="Proteomes" id="UP000030151">
    <property type="component" value="Unassembled WGS sequence"/>
</dbReference>
<comment type="caution">
    <text evidence="1">The sequence shown here is derived from an EMBL/GenBank/DDBJ whole genome shotgun (WGS) entry which is preliminary data.</text>
</comment>
<dbReference type="EMBL" id="JELW01000011">
    <property type="protein sequence ID" value="EXV00655.1"/>
    <property type="molecule type" value="Genomic_DNA"/>
</dbReference>
<evidence type="ECO:0000313" key="2">
    <source>
        <dbReference type="Proteomes" id="UP000030151"/>
    </source>
</evidence>
<protein>
    <submittedName>
        <fullName evidence="1">Uncharacterized protein</fullName>
    </submittedName>
</protein>
<gene>
    <name evidence="1" type="ORF">X797_006062</name>
</gene>
<dbReference type="HOGENOM" id="CLU_1547976_0_0_1"/>
<reference evidence="1 2" key="1">
    <citation type="submission" date="2014-02" db="EMBL/GenBank/DDBJ databases">
        <title>The genome sequence of the entomopathogenic fungus Metarhizium robertsii ARSEF 2575.</title>
        <authorList>
            <person name="Giuliano Garisto Donzelli B."/>
            <person name="Roe B.A."/>
            <person name="Macmil S.L."/>
            <person name="Krasnoff S.B."/>
            <person name="Gibson D.M."/>
        </authorList>
    </citation>
    <scope>NUCLEOTIDE SEQUENCE [LARGE SCALE GENOMIC DNA]</scope>
    <source>
        <strain evidence="1 2">ARSEF 2575</strain>
    </source>
</reference>